<dbReference type="OrthoDB" id="8527994at2"/>
<accession>A0A4S4AMR4</accession>
<gene>
    <name evidence="1" type="ORF">E6O51_11880</name>
</gene>
<dbReference type="EMBL" id="SSOD01000008">
    <property type="protein sequence ID" value="THF60922.1"/>
    <property type="molecule type" value="Genomic_DNA"/>
</dbReference>
<protein>
    <recommendedName>
        <fullName evidence="3">Bacteriophage Rz lysis protein</fullName>
    </recommendedName>
</protein>
<organism evidence="1 2">
    <name type="scientific">Pseudothauera rhizosphaerae</name>
    <dbReference type="NCBI Taxonomy" id="2565932"/>
    <lineage>
        <taxon>Bacteria</taxon>
        <taxon>Pseudomonadati</taxon>
        <taxon>Pseudomonadota</taxon>
        <taxon>Betaproteobacteria</taxon>
        <taxon>Rhodocyclales</taxon>
        <taxon>Zoogloeaceae</taxon>
        <taxon>Pseudothauera</taxon>
    </lineage>
</organism>
<dbReference type="PROSITE" id="PS51257">
    <property type="entry name" value="PROKAR_LIPOPROTEIN"/>
    <property type="match status" value="1"/>
</dbReference>
<evidence type="ECO:0000313" key="1">
    <source>
        <dbReference type="EMBL" id="THF60922.1"/>
    </source>
</evidence>
<proteinExistence type="predicted"/>
<sequence>MTRDWLIALVMVLAPAAVGCYAGYKLGGAGVQQVRAEHARELVALADANSVALHQALARANRLALDLSAARRIADQLTQERLNATSTVTDGRACLREPALRLLDSAPGLRVELPPAGGGADAGHVATDTHIYRWALAAGARYAECARRLNALIQAPTETPP</sequence>
<comment type="caution">
    <text evidence="1">The sequence shown here is derived from an EMBL/GenBank/DDBJ whole genome shotgun (WGS) entry which is preliminary data.</text>
</comment>
<name>A0A4S4AMR4_9RHOO</name>
<dbReference type="AlphaFoldDB" id="A0A4S4AMR4"/>
<evidence type="ECO:0000313" key="2">
    <source>
        <dbReference type="Proteomes" id="UP000307956"/>
    </source>
</evidence>
<dbReference type="Proteomes" id="UP000307956">
    <property type="component" value="Unassembled WGS sequence"/>
</dbReference>
<evidence type="ECO:0008006" key="3">
    <source>
        <dbReference type="Google" id="ProtNLM"/>
    </source>
</evidence>
<reference evidence="1 2" key="1">
    <citation type="submission" date="2019-04" db="EMBL/GenBank/DDBJ databases">
        <title>Azoarcus rhizosphaerae sp. nov. isolated from rhizosphere of Ficus religiosa.</title>
        <authorList>
            <person name="Lin S.-Y."/>
            <person name="Hameed A."/>
            <person name="Hsu Y.-H."/>
            <person name="Young C.-C."/>
        </authorList>
    </citation>
    <scope>NUCLEOTIDE SEQUENCE [LARGE SCALE GENOMIC DNA]</scope>
    <source>
        <strain evidence="1 2">CC-YHH848</strain>
    </source>
</reference>
<keyword evidence="2" id="KW-1185">Reference proteome</keyword>
<dbReference type="RefSeq" id="WP_136385196.1">
    <property type="nucleotide sequence ID" value="NZ_SSOD01000008.1"/>
</dbReference>